<accession>A0ABW3G939</accession>
<proteinExistence type="predicted"/>
<dbReference type="Proteomes" id="UP001597068">
    <property type="component" value="Unassembled WGS sequence"/>
</dbReference>
<feature type="compositionally biased region" description="Basic and acidic residues" evidence="1">
    <location>
        <begin position="1"/>
        <end position="27"/>
    </location>
</feature>
<dbReference type="EMBL" id="JBHTIL010000001">
    <property type="protein sequence ID" value="MFD0925385.1"/>
    <property type="molecule type" value="Genomic_DNA"/>
</dbReference>
<reference evidence="3" key="1">
    <citation type="journal article" date="2019" name="Int. J. Syst. Evol. Microbiol.">
        <title>The Global Catalogue of Microorganisms (GCM) 10K type strain sequencing project: providing services to taxonomists for standard genome sequencing and annotation.</title>
        <authorList>
            <consortium name="The Broad Institute Genomics Platform"/>
            <consortium name="The Broad Institute Genome Sequencing Center for Infectious Disease"/>
            <person name="Wu L."/>
            <person name="Ma J."/>
        </authorList>
    </citation>
    <scope>NUCLEOTIDE SEQUENCE [LARGE SCALE GENOMIC DNA]</scope>
    <source>
        <strain evidence="3">CCUG 50873</strain>
    </source>
</reference>
<evidence type="ECO:0000256" key="1">
    <source>
        <dbReference type="SAM" id="MobiDB-lite"/>
    </source>
</evidence>
<comment type="caution">
    <text evidence="2">The sequence shown here is derived from an EMBL/GenBank/DDBJ whole genome shotgun (WGS) entry which is preliminary data.</text>
</comment>
<dbReference type="Pfam" id="PF05258">
    <property type="entry name" value="DciA"/>
    <property type="match status" value="1"/>
</dbReference>
<dbReference type="PANTHER" id="PTHR36456:SF1">
    <property type="entry name" value="UPF0232 PROTEIN SCO3875"/>
    <property type="match status" value="1"/>
</dbReference>
<dbReference type="InterPro" id="IPR007922">
    <property type="entry name" value="DciA-like"/>
</dbReference>
<name>A0ABW3G939_9NOCA</name>
<feature type="region of interest" description="Disordered" evidence="1">
    <location>
        <begin position="155"/>
        <end position="175"/>
    </location>
</feature>
<evidence type="ECO:0000313" key="3">
    <source>
        <dbReference type="Proteomes" id="UP001597068"/>
    </source>
</evidence>
<dbReference type="PANTHER" id="PTHR36456">
    <property type="entry name" value="UPF0232 PROTEIN SCO3875"/>
    <property type="match status" value="1"/>
</dbReference>
<gene>
    <name evidence="2" type="ORF">ACFQ04_06510</name>
</gene>
<sequence length="175" mass="18735">MPDEKDPSRSDGHELARRALDDAREAAKAAGKAVGQGRASTPAVRRGRRRWSSAGPDGRDPQPFGRAAGALAKSRGWQPKLGEGQIFGAWDGIVGEDIAAHAQPTELRDRVLSVTAESTAWATQLRLVQRDILSKIAAAVGRDVVVSLRITGPRAPSWRKGTRTVPGRGPRDTYG</sequence>
<feature type="compositionally biased region" description="Low complexity" evidence="1">
    <location>
        <begin position="28"/>
        <end position="39"/>
    </location>
</feature>
<protein>
    <submittedName>
        <fullName evidence="2">DUF721 family protein</fullName>
    </submittedName>
</protein>
<feature type="region of interest" description="Disordered" evidence="1">
    <location>
        <begin position="1"/>
        <end position="66"/>
    </location>
</feature>
<organism evidence="2 3">
    <name type="scientific">Williamsia deligens</name>
    <dbReference type="NCBI Taxonomy" id="321325"/>
    <lineage>
        <taxon>Bacteria</taxon>
        <taxon>Bacillati</taxon>
        <taxon>Actinomycetota</taxon>
        <taxon>Actinomycetes</taxon>
        <taxon>Mycobacteriales</taxon>
        <taxon>Nocardiaceae</taxon>
        <taxon>Williamsia</taxon>
    </lineage>
</organism>
<evidence type="ECO:0000313" key="2">
    <source>
        <dbReference type="EMBL" id="MFD0925385.1"/>
    </source>
</evidence>
<dbReference type="NCBIfam" id="NF002871">
    <property type="entry name" value="PRK03195.1"/>
    <property type="match status" value="1"/>
</dbReference>
<dbReference type="RefSeq" id="WP_253646662.1">
    <property type="nucleotide sequence ID" value="NZ_BAAAMO010000002.1"/>
</dbReference>
<keyword evidence="3" id="KW-1185">Reference proteome</keyword>